<feature type="coiled-coil region" evidence="1">
    <location>
        <begin position="34"/>
        <end position="86"/>
    </location>
</feature>
<evidence type="ECO:0000313" key="3">
    <source>
        <dbReference type="EMBL" id="AYE37058.1"/>
    </source>
</evidence>
<dbReference type="AlphaFoldDB" id="A0A386PPK6"/>
<dbReference type="KEGG" id="btur:DB313_06020"/>
<dbReference type="EMBL" id="CP028890">
    <property type="protein sequence ID" value="AYE37058.1"/>
    <property type="molecule type" value="Genomic_DNA"/>
</dbReference>
<gene>
    <name evidence="3" type="ORF">DB313_06020</name>
</gene>
<dbReference type="Gene3D" id="1.20.5.340">
    <property type="match status" value="1"/>
</dbReference>
<reference evidence="3 4" key="1">
    <citation type="journal article" date="2018" name="Infect. Genet. Evol.">
        <title>Genome-wide analysis of Borrelia turcica and 'Candidatus Borrelia tachyglossi' shows relapsing fever-like genomes with unique genomic links to Lyme disease Borrelia.</title>
        <authorList>
            <person name="Gofton A.W."/>
            <person name="Margos G."/>
            <person name="Fingerle V."/>
            <person name="Hepner S."/>
            <person name="Loh S.M."/>
            <person name="Ryan U."/>
            <person name="Irwin P."/>
            <person name="Oskam C.L."/>
        </authorList>
    </citation>
    <scope>NUCLEOTIDE SEQUENCE [LARGE SCALE GENOMIC DNA]</scope>
    <source>
        <strain evidence="3 4">IST7</strain>
        <plasmid evidence="3">lp34</plasmid>
    </source>
</reference>
<keyword evidence="3" id="KW-0614">Plasmid</keyword>
<keyword evidence="2" id="KW-0812">Transmembrane</keyword>
<sequence length="129" mass="15182">MDKPIAIQFANKYFYNELTQRDLENLEKNFNVRLKAIEDRIMGVENRISELKDDIKSLDTKIDNVKNELKDDIKNVKEDLNHKIDSVKIDSLEKNNKWIFGLTFTIWLTILGGFVALFFSYLHKINTSQ</sequence>
<dbReference type="NCBIfam" id="NF040499">
    <property type="entry name" value="Bdr_N_group1"/>
    <property type="match status" value="1"/>
</dbReference>
<dbReference type="RefSeq" id="WP_120104979.1">
    <property type="nucleotide sequence ID" value="NZ_CP028890.1"/>
</dbReference>
<evidence type="ECO:0000256" key="1">
    <source>
        <dbReference type="SAM" id="Coils"/>
    </source>
</evidence>
<dbReference type="OrthoDB" id="351088at2"/>
<accession>A0A386PPK6</accession>
<organism evidence="3 4">
    <name type="scientific">Borrelia turcica IST7</name>
    <dbReference type="NCBI Taxonomy" id="1104446"/>
    <lineage>
        <taxon>Bacteria</taxon>
        <taxon>Pseudomonadati</taxon>
        <taxon>Spirochaetota</taxon>
        <taxon>Spirochaetia</taxon>
        <taxon>Spirochaetales</taxon>
        <taxon>Borreliaceae</taxon>
        <taxon>Borrelia</taxon>
    </lineage>
</organism>
<feature type="transmembrane region" description="Helical" evidence="2">
    <location>
        <begin position="98"/>
        <end position="122"/>
    </location>
</feature>
<name>A0A386PPK6_9SPIR</name>
<dbReference type="Proteomes" id="UP000275571">
    <property type="component" value="Plasmid lp34"/>
</dbReference>
<keyword evidence="1" id="KW-0175">Coiled coil</keyword>
<evidence type="ECO:0000256" key="2">
    <source>
        <dbReference type="SAM" id="Phobius"/>
    </source>
</evidence>
<keyword evidence="2" id="KW-1133">Transmembrane helix</keyword>
<keyword evidence="4" id="KW-1185">Reference proteome</keyword>
<geneLocation type="plasmid" evidence="3 4">
    <name>lp34</name>
</geneLocation>
<protein>
    <recommendedName>
        <fullName evidence="5">DUF1640 domain-containing protein</fullName>
    </recommendedName>
</protein>
<evidence type="ECO:0000313" key="4">
    <source>
        <dbReference type="Proteomes" id="UP000275571"/>
    </source>
</evidence>
<keyword evidence="2" id="KW-0472">Membrane</keyword>
<proteinExistence type="predicted"/>
<evidence type="ECO:0008006" key="5">
    <source>
        <dbReference type="Google" id="ProtNLM"/>
    </source>
</evidence>